<evidence type="ECO:0000256" key="5">
    <source>
        <dbReference type="ARBA" id="ARBA00022842"/>
    </source>
</evidence>
<accession>A0A1Z5HQT1</accession>
<dbReference type="RefSeq" id="WP_088553176.1">
    <property type="nucleotide sequence ID" value="NZ_BDGJ01000024.1"/>
</dbReference>
<name>A0A1Z5HQT1_9FIRM</name>
<evidence type="ECO:0000259" key="10">
    <source>
        <dbReference type="Pfam" id="PF00535"/>
    </source>
</evidence>
<comment type="catalytic activity">
    <reaction evidence="8">
        <text>(2R)-3-phosphoglycerate + UDP-alpha-D-glucose = (2R)-2-O-(alpha-D-glucopyranosyl)-3-phospho-glycerate + UDP + H(+)</text>
        <dbReference type="Rhea" id="RHEA:31319"/>
        <dbReference type="ChEBI" id="CHEBI:15378"/>
        <dbReference type="ChEBI" id="CHEBI:58223"/>
        <dbReference type="ChEBI" id="CHEBI:58272"/>
        <dbReference type="ChEBI" id="CHEBI:58885"/>
        <dbReference type="ChEBI" id="CHEBI:62600"/>
        <dbReference type="EC" id="2.4.1.266"/>
    </reaction>
    <physiologicalReaction direction="left-to-right" evidence="8">
        <dbReference type="Rhea" id="RHEA:31320"/>
    </physiologicalReaction>
</comment>
<dbReference type="GO" id="GO:0016757">
    <property type="term" value="F:glycosyltransferase activity"/>
    <property type="evidence" value="ECO:0007669"/>
    <property type="project" value="UniProtKB-KW"/>
</dbReference>
<comment type="similarity">
    <text evidence="2">Belongs to the glycosyltransferase 2 family.</text>
</comment>
<evidence type="ECO:0000256" key="2">
    <source>
        <dbReference type="ARBA" id="ARBA00006739"/>
    </source>
</evidence>
<protein>
    <recommendedName>
        <fullName evidence="7">Glucosyl-3-phosphoglycerate synthase</fullName>
        <ecNumber evidence="6">2.4.1.266</ecNumber>
    </recommendedName>
</protein>
<dbReference type="InterPro" id="IPR050256">
    <property type="entry name" value="Glycosyltransferase_2"/>
</dbReference>
<evidence type="ECO:0000256" key="1">
    <source>
        <dbReference type="ARBA" id="ARBA00001946"/>
    </source>
</evidence>
<keyword evidence="12" id="KW-1185">Reference proteome</keyword>
<evidence type="ECO:0000256" key="3">
    <source>
        <dbReference type="ARBA" id="ARBA00022676"/>
    </source>
</evidence>
<organism evidence="11 12">
    <name type="scientific">Calderihabitans maritimus</name>
    <dbReference type="NCBI Taxonomy" id="1246530"/>
    <lineage>
        <taxon>Bacteria</taxon>
        <taxon>Bacillati</taxon>
        <taxon>Bacillota</taxon>
        <taxon>Clostridia</taxon>
        <taxon>Neomoorellales</taxon>
        <taxon>Calderihabitantaceae</taxon>
        <taxon>Calderihabitans</taxon>
    </lineage>
</organism>
<dbReference type="Pfam" id="PF00535">
    <property type="entry name" value="Glycos_transf_2"/>
    <property type="match status" value="1"/>
</dbReference>
<reference evidence="12" key="1">
    <citation type="journal article" date="2017" name="Appl. Environ. Microbiol.">
        <title>Genomic analysis of Calderihabitans maritimus KKC1, a thermophilic hydrogenogenic carboxydotrophic bacterium isolated from marine sediment.</title>
        <authorList>
            <person name="Omae K."/>
            <person name="Yoneda Y."/>
            <person name="Fukuyama Y."/>
            <person name="Yoshida T."/>
            <person name="Sako Y."/>
        </authorList>
    </citation>
    <scope>NUCLEOTIDE SEQUENCE [LARGE SCALE GENOMIC DNA]</scope>
    <source>
        <strain evidence="12">KKC1</strain>
    </source>
</reference>
<dbReference type="EC" id="2.4.1.266" evidence="6"/>
<keyword evidence="3" id="KW-0328">Glycosyltransferase</keyword>
<proteinExistence type="inferred from homology"/>
<evidence type="ECO:0000256" key="8">
    <source>
        <dbReference type="ARBA" id="ARBA00048689"/>
    </source>
</evidence>
<dbReference type="OrthoDB" id="9810303at2"/>
<comment type="cofactor">
    <cofactor evidence="1">
        <name>Mg(2+)</name>
        <dbReference type="ChEBI" id="CHEBI:18420"/>
    </cofactor>
</comment>
<evidence type="ECO:0000313" key="12">
    <source>
        <dbReference type="Proteomes" id="UP000197032"/>
    </source>
</evidence>
<comment type="catalytic activity">
    <reaction evidence="9">
        <text>an NDP-alpha-D-glucose + (2R)-3-phosphoglycerate = (2R)-2-O-(alpha-D-glucopyranosyl)-3-phospho-glycerate + a ribonucleoside 5'-diphosphate + H(+)</text>
        <dbReference type="Rhea" id="RHEA:47244"/>
        <dbReference type="ChEBI" id="CHEBI:15378"/>
        <dbReference type="ChEBI" id="CHEBI:57930"/>
        <dbReference type="ChEBI" id="CHEBI:58272"/>
        <dbReference type="ChEBI" id="CHEBI:62600"/>
        <dbReference type="ChEBI" id="CHEBI:76533"/>
        <dbReference type="EC" id="2.4.1.266"/>
    </reaction>
    <physiologicalReaction direction="left-to-right" evidence="9">
        <dbReference type="Rhea" id="RHEA:47245"/>
    </physiologicalReaction>
</comment>
<evidence type="ECO:0000256" key="6">
    <source>
        <dbReference type="ARBA" id="ARBA00039022"/>
    </source>
</evidence>
<comment type="caution">
    <text evidence="11">The sequence shown here is derived from an EMBL/GenBank/DDBJ whole genome shotgun (WGS) entry which is preliminary data.</text>
</comment>
<gene>
    <name evidence="11" type="ORF">KKC1_08320</name>
</gene>
<dbReference type="EMBL" id="BDGJ01000024">
    <property type="protein sequence ID" value="GAW91671.1"/>
    <property type="molecule type" value="Genomic_DNA"/>
</dbReference>
<dbReference type="AlphaFoldDB" id="A0A1Z5HQT1"/>
<dbReference type="InterPro" id="IPR001173">
    <property type="entry name" value="Glyco_trans_2-like"/>
</dbReference>
<dbReference type="Proteomes" id="UP000197032">
    <property type="component" value="Unassembled WGS sequence"/>
</dbReference>
<sequence length="223" mass="24761">MNRISIVIPAYNEEKRIADTIHALRDLPDLYEVLVVDDASRDETALRAERAGARVVTLKRNRGKGGALNYGLSLTRGEIIGLLDADLGNSAGEVRKLLEPVVAGKADMTIGVLPPARRKAGFGLVRGLARWGIRCMTGFEVSAPLSGQRVLTRSLLDRVMPLAPRFGVEVGLTIDAARLGARIMEVEVLMFHEESGRDWQGFYHRGKQFWDVTWVLLQKIMKR</sequence>
<dbReference type="SUPFAM" id="SSF53448">
    <property type="entry name" value="Nucleotide-diphospho-sugar transferases"/>
    <property type="match status" value="1"/>
</dbReference>
<evidence type="ECO:0000256" key="9">
    <source>
        <dbReference type="ARBA" id="ARBA00048997"/>
    </source>
</evidence>
<dbReference type="PANTHER" id="PTHR48090:SF10">
    <property type="entry name" value="GLUCOSYL-3-PHOSPHOGLYCERATE SYNTHASE"/>
    <property type="match status" value="1"/>
</dbReference>
<dbReference type="InterPro" id="IPR029044">
    <property type="entry name" value="Nucleotide-diphossugar_trans"/>
</dbReference>
<dbReference type="Gene3D" id="3.90.550.10">
    <property type="entry name" value="Spore Coat Polysaccharide Biosynthesis Protein SpsA, Chain A"/>
    <property type="match status" value="1"/>
</dbReference>
<feature type="domain" description="Glycosyltransferase 2-like" evidence="10">
    <location>
        <begin position="5"/>
        <end position="116"/>
    </location>
</feature>
<keyword evidence="4 11" id="KW-0808">Transferase</keyword>
<keyword evidence="5" id="KW-0460">Magnesium</keyword>
<dbReference type="CDD" id="cd04179">
    <property type="entry name" value="DPM_DPG-synthase_like"/>
    <property type="match status" value="1"/>
</dbReference>
<dbReference type="PANTHER" id="PTHR48090">
    <property type="entry name" value="UNDECAPRENYL-PHOSPHATE 4-DEOXY-4-FORMAMIDO-L-ARABINOSE TRANSFERASE-RELATED"/>
    <property type="match status" value="1"/>
</dbReference>
<evidence type="ECO:0000256" key="4">
    <source>
        <dbReference type="ARBA" id="ARBA00022679"/>
    </source>
</evidence>
<evidence type="ECO:0000256" key="7">
    <source>
        <dbReference type="ARBA" id="ARBA00040894"/>
    </source>
</evidence>
<evidence type="ECO:0000313" key="11">
    <source>
        <dbReference type="EMBL" id="GAW91671.1"/>
    </source>
</evidence>